<comment type="caution">
    <text evidence="3">The sequence shown here is derived from an EMBL/GenBank/DDBJ whole genome shotgun (WGS) entry which is preliminary data.</text>
</comment>
<feature type="compositionally biased region" description="Polar residues" evidence="1">
    <location>
        <begin position="89"/>
        <end position="100"/>
    </location>
</feature>
<name>V2X9R1_MONRO</name>
<feature type="compositionally biased region" description="Polar residues" evidence="1">
    <location>
        <begin position="142"/>
        <end position="152"/>
    </location>
</feature>
<evidence type="ECO:0000256" key="1">
    <source>
        <dbReference type="SAM" id="MobiDB-lite"/>
    </source>
</evidence>
<evidence type="ECO:0000256" key="2">
    <source>
        <dbReference type="SAM" id="Phobius"/>
    </source>
</evidence>
<evidence type="ECO:0000313" key="4">
    <source>
        <dbReference type="Proteomes" id="UP000017559"/>
    </source>
</evidence>
<protein>
    <recommendedName>
        <fullName evidence="5">C2H2-type domain-containing protein</fullName>
    </recommendedName>
</protein>
<keyword evidence="2" id="KW-1133">Transmembrane helix</keyword>
<feature type="compositionally biased region" description="Polar residues" evidence="1">
    <location>
        <begin position="164"/>
        <end position="184"/>
    </location>
</feature>
<evidence type="ECO:0000313" key="3">
    <source>
        <dbReference type="EMBL" id="ESK89190.1"/>
    </source>
</evidence>
<evidence type="ECO:0008006" key="5">
    <source>
        <dbReference type="Google" id="ProtNLM"/>
    </source>
</evidence>
<keyword evidence="2" id="KW-0472">Membrane</keyword>
<dbReference type="EMBL" id="AWSO01000577">
    <property type="protein sequence ID" value="ESK89190.1"/>
    <property type="molecule type" value="Genomic_DNA"/>
</dbReference>
<feature type="transmembrane region" description="Helical" evidence="2">
    <location>
        <begin position="37"/>
        <end position="57"/>
    </location>
</feature>
<feature type="compositionally biased region" description="Basic and acidic residues" evidence="1">
    <location>
        <begin position="73"/>
        <end position="86"/>
    </location>
</feature>
<accession>V2X9R1</accession>
<sequence length="239" mass="26939">MFSHLPTRRLAQLCLPIFSGLCSIASALVAVRSTSPVATGLSILSGLTSILTTVSALKSHNMWSKFKPRDLEEGSRARDEHSHQDHYNVASSRTSTSPQRSGARLNRRKIFSTRERSHSRESTSITRTYSDEWLPLEETRADNTSSSSSMLQSIAEEDTPVQDLPSQSNHATTSTGANLRRTSSCVPHESYPTLLELMTFARSHYDIRPYECRTCKRRFTKKHVRLGHEKDCKIVPTRF</sequence>
<organism evidence="3 4">
    <name type="scientific">Moniliophthora roreri (strain MCA 2997)</name>
    <name type="common">Cocoa frosty pod rot fungus</name>
    <name type="synonym">Crinipellis roreri</name>
    <dbReference type="NCBI Taxonomy" id="1381753"/>
    <lineage>
        <taxon>Eukaryota</taxon>
        <taxon>Fungi</taxon>
        <taxon>Dikarya</taxon>
        <taxon>Basidiomycota</taxon>
        <taxon>Agaricomycotina</taxon>
        <taxon>Agaricomycetes</taxon>
        <taxon>Agaricomycetidae</taxon>
        <taxon>Agaricales</taxon>
        <taxon>Marasmiineae</taxon>
        <taxon>Marasmiaceae</taxon>
        <taxon>Moniliophthora</taxon>
    </lineage>
</organism>
<keyword evidence="2" id="KW-0812">Transmembrane</keyword>
<dbReference type="AlphaFoldDB" id="V2X9R1"/>
<dbReference type="Proteomes" id="UP000017559">
    <property type="component" value="Unassembled WGS sequence"/>
</dbReference>
<dbReference type="HOGENOM" id="CLU_1161417_0_0_1"/>
<proteinExistence type="predicted"/>
<feature type="compositionally biased region" description="Basic and acidic residues" evidence="1">
    <location>
        <begin position="112"/>
        <end position="121"/>
    </location>
</feature>
<gene>
    <name evidence="3" type="ORF">Moror_5197</name>
</gene>
<reference evidence="3 4" key="1">
    <citation type="journal article" date="2014" name="BMC Genomics">
        <title>Genome and secretome analysis of the hemibiotrophic fungal pathogen, Moniliophthora roreri, which causes frosty pod rot disease of cacao: mechanisms of the biotrophic and necrotrophic phases.</title>
        <authorList>
            <person name="Meinhardt L.W."/>
            <person name="Costa G.G.L."/>
            <person name="Thomazella D.P.T."/>
            <person name="Teixeira P.J.P.L."/>
            <person name="Carazzolle M.F."/>
            <person name="Schuster S.C."/>
            <person name="Carlson J.E."/>
            <person name="Guiltinan M.J."/>
            <person name="Mieczkowski P."/>
            <person name="Farmer A."/>
            <person name="Ramaraj T."/>
            <person name="Crozier J."/>
            <person name="Davis R.E."/>
            <person name="Shao J."/>
            <person name="Melnick R.L."/>
            <person name="Pereira G.A.G."/>
            <person name="Bailey B.A."/>
        </authorList>
    </citation>
    <scope>NUCLEOTIDE SEQUENCE [LARGE SCALE GENOMIC DNA]</scope>
    <source>
        <strain evidence="3 4">MCA 2997</strain>
    </source>
</reference>
<feature type="region of interest" description="Disordered" evidence="1">
    <location>
        <begin position="73"/>
        <end position="184"/>
    </location>
</feature>
<keyword evidence="4" id="KW-1185">Reference proteome</keyword>
<dbReference type="KEGG" id="mrr:Moror_5197"/>